<gene>
    <name evidence="2" type="ORF">FD14_GL000445</name>
</gene>
<dbReference type="PATRIC" id="fig|1423804.4.peg.482"/>
<sequence length="199" mass="21529">MGLILLLTFGFMTLMGVLAWWYAAHYDGLVGTTRALTIISVIGLIGSGVYVAKNGLTSHHAASTTTSKQASLNSSQYFAKKQSQEAADKKQAQNEQYVLKKLQEAYKDKVGTVSFDQATKTYTVTPTVASFKTAIGKIWKYPTQNSKSIKQLEQSYLKMSASIDKALGDGYTLQLTKTSDGPVIIKAKAGKVTVSGLNN</sequence>
<accession>A0A0R2F9E6</accession>
<comment type="caution">
    <text evidence="2">The sequence shown here is derived from an EMBL/GenBank/DDBJ whole genome shotgun (WGS) entry which is preliminary data.</text>
</comment>
<reference evidence="2 3" key="1">
    <citation type="journal article" date="2015" name="Genome Announc.">
        <title>Expanding the biotechnology potential of lactobacilli through comparative genomics of 213 strains and associated genera.</title>
        <authorList>
            <person name="Sun Z."/>
            <person name="Harris H.M."/>
            <person name="McCann A."/>
            <person name="Guo C."/>
            <person name="Argimon S."/>
            <person name="Zhang W."/>
            <person name="Yang X."/>
            <person name="Jeffery I.B."/>
            <person name="Cooney J.C."/>
            <person name="Kagawa T.F."/>
            <person name="Liu W."/>
            <person name="Song Y."/>
            <person name="Salvetti E."/>
            <person name="Wrobel A."/>
            <person name="Rasinkangas P."/>
            <person name="Parkhill J."/>
            <person name="Rea M.C."/>
            <person name="O'Sullivan O."/>
            <person name="Ritari J."/>
            <person name="Douillard F.P."/>
            <person name="Paul Ross R."/>
            <person name="Yang R."/>
            <person name="Briner A.E."/>
            <person name="Felis G.E."/>
            <person name="de Vos W.M."/>
            <person name="Barrangou R."/>
            <person name="Klaenhammer T.R."/>
            <person name="Caufield P.W."/>
            <person name="Cui Y."/>
            <person name="Zhang H."/>
            <person name="O'Toole P.W."/>
        </authorList>
    </citation>
    <scope>NUCLEOTIDE SEQUENCE [LARGE SCALE GENOMIC DNA]</scope>
    <source>
        <strain evidence="2 3">DSM 23365</strain>
    </source>
</reference>
<keyword evidence="1" id="KW-0472">Membrane</keyword>
<keyword evidence="1" id="KW-0812">Transmembrane</keyword>
<keyword evidence="3" id="KW-1185">Reference proteome</keyword>
<dbReference type="RefSeq" id="WP_054732296.1">
    <property type="nucleotide sequence ID" value="NZ_AYZM01000079.1"/>
</dbReference>
<feature type="transmembrane region" description="Helical" evidence="1">
    <location>
        <begin position="35"/>
        <end position="52"/>
    </location>
</feature>
<evidence type="ECO:0000313" key="3">
    <source>
        <dbReference type="Proteomes" id="UP000051442"/>
    </source>
</evidence>
<dbReference type="STRING" id="1423804.FD14_GL000445"/>
<proteinExistence type="predicted"/>
<name>A0A0R2F9E6_9LACO</name>
<dbReference type="Proteomes" id="UP000051442">
    <property type="component" value="Unassembled WGS sequence"/>
</dbReference>
<dbReference type="EMBL" id="AYZM01000079">
    <property type="protein sequence ID" value="KRN24975.1"/>
    <property type="molecule type" value="Genomic_DNA"/>
</dbReference>
<evidence type="ECO:0000256" key="1">
    <source>
        <dbReference type="SAM" id="Phobius"/>
    </source>
</evidence>
<organism evidence="2 3">
    <name type="scientific">Secundilactobacillus similis DSM 23365 = JCM 2765</name>
    <dbReference type="NCBI Taxonomy" id="1423804"/>
    <lineage>
        <taxon>Bacteria</taxon>
        <taxon>Bacillati</taxon>
        <taxon>Bacillota</taxon>
        <taxon>Bacilli</taxon>
        <taxon>Lactobacillales</taxon>
        <taxon>Lactobacillaceae</taxon>
        <taxon>Secundilactobacillus</taxon>
    </lineage>
</organism>
<protein>
    <recommendedName>
        <fullName evidence="4">DUF308 domain-containing protein</fullName>
    </recommendedName>
</protein>
<evidence type="ECO:0008006" key="4">
    <source>
        <dbReference type="Google" id="ProtNLM"/>
    </source>
</evidence>
<dbReference type="AlphaFoldDB" id="A0A0R2F9E6"/>
<dbReference type="OrthoDB" id="2328445at2"/>
<evidence type="ECO:0000313" key="2">
    <source>
        <dbReference type="EMBL" id="KRN24975.1"/>
    </source>
</evidence>
<keyword evidence="1" id="KW-1133">Transmembrane helix</keyword>